<evidence type="ECO:0000313" key="1">
    <source>
        <dbReference type="EMBL" id="KAJ1677452.1"/>
    </source>
</evidence>
<comment type="caution">
    <text evidence="1">The sequence shown here is derived from an EMBL/GenBank/DDBJ whole genome shotgun (WGS) entry which is preliminary data.</text>
</comment>
<dbReference type="Proteomes" id="UP001145114">
    <property type="component" value="Unassembled WGS sequence"/>
</dbReference>
<reference evidence="1" key="1">
    <citation type="submission" date="2022-06" db="EMBL/GenBank/DDBJ databases">
        <title>Phylogenomic reconstructions and comparative analyses of Kickxellomycotina fungi.</title>
        <authorList>
            <person name="Reynolds N.K."/>
            <person name="Stajich J.E."/>
            <person name="Barry K."/>
            <person name="Grigoriev I.V."/>
            <person name="Crous P."/>
            <person name="Smith M.E."/>
        </authorList>
    </citation>
    <scope>NUCLEOTIDE SEQUENCE</scope>
    <source>
        <strain evidence="1">RSA 2271</strain>
    </source>
</reference>
<keyword evidence="2" id="KW-1185">Reference proteome</keyword>
<feature type="non-terminal residue" evidence="1">
    <location>
        <position position="166"/>
    </location>
</feature>
<sequence length="166" mass="19819">MALACNEFDPQATNRQRLHMGDTATYPESPRHTKHSSDEDNSDRRRMRRQRRQQRKHRKHTRREALFLDKADFLDNTYRFTFFSTEVGTVRARELEDLRTPTHSLTFGIHALTVEDIMTQDSREKCEVHHSYYFVSFRSFVSNPDSELYMQPINMYNVVMRRGIIS</sequence>
<organism evidence="1 2">
    <name type="scientific">Spiromyces aspiralis</name>
    <dbReference type="NCBI Taxonomy" id="68401"/>
    <lineage>
        <taxon>Eukaryota</taxon>
        <taxon>Fungi</taxon>
        <taxon>Fungi incertae sedis</taxon>
        <taxon>Zoopagomycota</taxon>
        <taxon>Kickxellomycotina</taxon>
        <taxon>Kickxellomycetes</taxon>
        <taxon>Kickxellales</taxon>
        <taxon>Kickxellaceae</taxon>
        <taxon>Spiromyces</taxon>
    </lineage>
</organism>
<protein>
    <submittedName>
        <fullName evidence="1">Uncharacterized protein</fullName>
    </submittedName>
</protein>
<accession>A0ACC1HLY1</accession>
<proteinExistence type="predicted"/>
<name>A0ACC1HLY1_9FUNG</name>
<evidence type="ECO:0000313" key="2">
    <source>
        <dbReference type="Proteomes" id="UP001145114"/>
    </source>
</evidence>
<gene>
    <name evidence="1" type="ORF">EV182_006140</name>
</gene>
<dbReference type="EMBL" id="JAMZIH010002424">
    <property type="protein sequence ID" value="KAJ1677452.1"/>
    <property type="molecule type" value="Genomic_DNA"/>
</dbReference>